<proteinExistence type="predicted"/>
<feature type="compositionally biased region" description="Basic and acidic residues" evidence="1">
    <location>
        <begin position="240"/>
        <end position="255"/>
    </location>
</feature>
<evidence type="ECO:0000259" key="2">
    <source>
        <dbReference type="Pfam" id="PF03184"/>
    </source>
</evidence>
<feature type="domain" description="DDE-1" evidence="2">
    <location>
        <begin position="302"/>
        <end position="482"/>
    </location>
</feature>
<reference evidence="3 4" key="1">
    <citation type="journal article" date="2023" name="Elife">
        <title>Identification of key yeast species and microbe-microbe interactions impacting larval growth of Drosophila in the wild.</title>
        <authorList>
            <person name="Mure A."/>
            <person name="Sugiura Y."/>
            <person name="Maeda R."/>
            <person name="Honda K."/>
            <person name="Sakurai N."/>
            <person name="Takahashi Y."/>
            <person name="Watada M."/>
            <person name="Katoh T."/>
            <person name="Gotoh A."/>
            <person name="Gotoh Y."/>
            <person name="Taniguchi I."/>
            <person name="Nakamura K."/>
            <person name="Hayashi T."/>
            <person name="Katayama T."/>
            <person name="Uemura T."/>
            <person name="Hattori Y."/>
        </authorList>
    </citation>
    <scope>NUCLEOTIDE SEQUENCE [LARGE SCALE GENOMIC DNA]</scope>
    <source>
        <strain evidence="3 4">SC-9</strain>
    </source>
</reference>
<evidence type="ECO:0000256" key="1">
    <source>
        <dbReference type="SAM" id="MobiDB-lite"/>
    </source>
</evidence>
<organism evidence="3 4">
    <name type="scientific">Saccharomycopsis crataegensis</name>
    <dbReference type="NCBI Taxonomy" id="43959"/>
    <lineage>
        <taxon>Eukaryota</taxon>
        <taxon>Fungi</taxon>
        <taxon>Dikarya</taxon>
        <taxon>Ascomycota</taxon>
        <taxon>Saccharomycotina</taxon>
        <taxon>Saccharomycetes</taxon>
        <taxon>Saccharomycopsidaceae</taxon>
        <taxon>Saccharomycopsis</taxon>
    </lineage>
</organism>
<gene>
    <name evidence="3" type="ORF">DASC09_019890</name>
</gene>
<feature type="region of interest" description="Disordered" evidence="1">
    <location>
        <begin position="240"/>
        <end position="289"/>
    </location>
</feature>
<dbReference type="InterPro" id="IPR004875">
    <property type="entry name" value="DDE_SF_endonuclease_dom"/>
</dbReference>
<evidence type="ECO:0000313" key="3">
    <source>
        <dbReference type="EMBL" id="GMM34664.1"/>
    </source>
</evidence>
<dbReference type="EMBL" id="BTFZ01000003">
    <property type="protein sequence ID" value="GMM34664.1"/>
    <property type="molecule type" value="Genomic_DNA"/>
</dbReference>
<accession>A0AAV5QJR6</accession>
<dbReference type="Pfam" id="PF03184">
    <property type="entry name" value="DDE_1"/>
    <property type="match status" value="1"/>
</dbReference>
<dbReference type="GO" id="GO:0003676">
    <property type="term" value="F:nucleic acid binding"/>
    <property type="evidence" value="ECO:0007669"/>
    <property type="project" value="InterPro"/>
</dbReference>
<sequence>MVPKNPSPNDSITTTTTTGDHDLIKTGNYDMKARVVAEKLKGKKDLEVIEWAKNTLNFYIQYRRNIYRWKKNPIILKLAKQYAGLIVDADVPDRIKNSYRVLNSKFEQLYEFLVTYIGIALKYEIPITDSFIKTKFYQLCPSFDLSPTEAEGFVNSACDRLKKLYKTSIKNLEVKYMKSATKQVYINDRKHLKNIFDSNDPKNIYFVNVHLMQYQLLDRERAEKYGIDNEDCDDIKEHEKREADQDQKVRQQHDDQYDDEAGQEQSEEEDDDEEENGGGENDIRDNFSPTDDSIPFLLNKLLTMVCCATIDGTRKCRASFISSTPNPSKLNALNKHCNYYNTSTGWTSKEFFTSYLQVLSQDIQSHQGATEDHQVLVLCESSIHHNVPDYLIPHNIKLVCISQDIFQNLQKFDRVSQNIKRNHQKKLLENLRNSLSIISSTSVSNIQVNKIRFIFKSLKTPIIESMNILNDAWLDLSPTVFQETKHNYELAYNTSSYQNTHNPPHIEPQENYTEITQHLEAINKSHMVHNSMFHIIQNIINIDRPDIVLSKTLDIGRLQDLPLSEDLIYRKTQKKLNHKSLASSTKATPDATAVSTRSPSVTAAGGLNIGNKSNVLSIHSILNYGKEGFPSSADGKKVDNTDFPNFNHNKRPAVEPQFSSVKKPRTAQVTSDDRLNDFKNAVVNLHVQFVQNPVGPFKNEEIYKEMTFEQIFNRTIDQ</sequence>
<dbReference type="AlphaFoldDB" id="A0AAV5QJR6"/>
<protein>
    <recommendedName>
        <fullName evidence="2">DDE-1 domain-containing protein</fullName>
    </recommendedName>
</protein>
<evidence type="ECO:0000313" key="4">
    <source>
        <dbReference type="Proteomes" id="UP001360560"/>
    </source>
</evidence>
<name>A0AAV5QJR6_9ASCO</name>
<keyword evidence="4" id="KW-1185">Reference proteome</keyword>
<dbReference type="GeneID" id="90072643"/>
<feature type="region of interest" description="Disordered" evidence="1">
    <location>
        <begin position="574"/>
        <end position="600"/>
    </location>
</feature>
<dbReference type="Proteomes" id="UP001360560">
    <property type="component" value="Unassembled WGS sequence"/>
</dbReference>
<dbReference type="RefSeq" id="XP_064851664.1">
    <property type="nucleotide sequence ID" value="XM_064995592.1"/>
</dbReference>
<feature type="compositionally biased region" description="Polar residues" evidence="1">
    <location>
        <begin position="580"/>
        <end position="600"/>
    </location>
</feature>
<comment type="caution">
    <text evidence="3">The sequence shown here is derived from an EMBL/GenBank/DDBJ whole genome shotgun (WGS) entry which is preliminary data.</text>
</comment>
<feature type="compositionally biased region" description="Acidic residues" evidence="1">
    <location>
        <begin position="256"/>
        <end position="277"/>
    </location>
</feature>